<dbReference type="Proteomes" id="UP001138500">
    <property type="component" value="Unassembled WGS sequence"/>
</dbReference>
<keyword evidence="2" id="KW-0732">Signal</keyword>
<protein>
    <submittedName>
        <fullName evidence="3">Uncharacterized protein</fullName>
    </submittedName>
</protein>
<feature type="region of interest" description="Disordered" evidence="1">
    <location>
        <begin position="122"/>
        <end position="175"/>
    </location>
</feature>
<feature type="compositionally biased region" description="Acidic residues" evidence="1">
    <location>
        <begin position="129"/>
        <end position="172"/>
    </location>
</feature>
<accession>A0A9W7W3J0</accession>
<evidence type="ECO:0000313" key="4">
    <source>
        <dbReference type="Proteomes" id="UP001138500"/>
    </source>
</evidence>
<feature type="chain" id="PRO_5040877436" evidence="2">
    <location>
        <begin position="28"/>
        <end position="686"/>
    </location>
</feature>
<evidence type="ECO:0000256" key="1">
    <source>
        <dbReference type="SAM" id="MobiDB-lite"/>
    </source>
</evidence>
<sequence>MPTSSSLPTYWPHLLCILLLVYPYFSSQSSSTPTTTYTDLLLTFLLSTLGTHYALHSLETRILRLEQQQRSSSSSTTNDTDTDLEAHLHKQLDLHSRALATLESRTAEIWRACDEVRHEVRRMTRDRAESEDDEDDEEDDDVDDEEDDDVDDEDDDHVDDENEVEEQAEEEEERKRPSLRDLWYLACWTLLVLPIIRSLSFGLRSPTPEPPPPANPDFDLTVLPVALPFMSRIAYAMPGQMQEWASTLPLAQRAQATKRTIVQADRDNAEAVAQAMESLRFLGRCRRDQRAEEVLEGLGKEGAGGDPDEWAWVSCLVAELSLLWDGGSASRGNTLLQMPDFGGPVEKACDTLASDGRLRQSELWLMLEEIQESAVTEQKRVMEAVAGIVTAEAARVEREVIQPAIDAEWALAAKSKRNRVLQRLSGLSRPGDWIRVPWSTSDDDMGRGRNEKLYIKRPDVILGTPVPNNRQTRALDQLATEYTTAQIIAMHASSLQGVLVSLQQTCDQIADRRDFIVHPAEPAQVAEPAYSFPALLGRGVRWLQALPHPFELFSPTSPPPPDWEVDRFAFRGLRRADEHNHQGKRYGWHKFFDQAVRNSTCHFLLARTPASASSATTESGDVEGAVQHAVWSYFGHGPVLRWMMVMADFYKPSPWDQGVALNLGVTPAILETRVCVAEARRMGMGQ</sequence>
<dbReference type="EMBL" id="RIBY02001225">
    <property type="protein sequence ID" value="KAH9831038.1"/>
    <property type="molecule type" value="Genomic_DNA"/>
</dbReference>
<name>A0A9W7W3J0_9PEZI</name>
<reference evidence="3 4" key="2">
    <citation type="journal article" date="2021" name="Curr. Genet.">
        <title>Genetic response to nitrogen starvation in the aggressive Eucalyptus foliar pathogen Teratosphaeria destructans.</title>
        <authorList>
            <person name="Havenga M."/>
            <person name="Wingfield B.D."/>
            <person name="Wingfield M.J."/>
            <person name="Dreyer L.L."/>
            <person name="Roets F."/>
            <person name="Aylward J."/>
        </authorList>
    </citation>
    <scope>NUCLEOTIDE SEQUENCE [LARGE SCALE GENOMIC DNA]</scope>
    <source>
        <strain evidence="3">CMW44962</strain>
    </source>
</reference>
<gene>
    <name evidence="3" type="ORF">Tdes44962_MAKER08972</name>
</gene>
<proteinExistence type="predicted"/>
<organism evidence="3 4">
    <name type="scientific">Teratosphaeria destructans</name>
    <dbReference type="NCBI Taxonomy" id="418781"/>
    <lineage>
        <taxon>Eukaryota</taxon>
        <taxon>Fungi</taxon>
        <taxon>Dikarya</taxon>
        <taxon>Ascomycota</taxon>
        <taxon>Pezizomycotina</taxon>
        <taxon>Dothideomycetes</taxon>
        <taxon>Dothideomycetidae</taxon>
        <taxon>Mycosphaerellales</taxon>
        <taxon>Teratosphaeriaceae</taxon>
        <taxon>Teratosphaeria</taxon>
    </lineage>
</organism>
<dbReference type="AlphaFoldDB" id="A0A9W7W3J0"/>
<feature type="signal peptide" evidence="2">
    <location>
        <begin position="1"/>
        <end position="27"/>
    </location>
</feature>
<reference evidence="3 4" key="1">
    <citation type="journal article" date="2018" name="IMA Fungus">
        <title>IMA Genome-F 10: Nine draft genome sequences of Claviceps purpurea s.lat., including C. arundinis, C. humidiphila, and C. cf. spartinae, pseudomolecules for the pitch canker pathogen Fusarium circinatum, draft genome of Davidsoniella eucalypti, Grosmannia galeiformis, Quambalaria eucalypti, and Teratosphaeria destructans.</title>
        <authorList>
            <person name="Wingfield B.D."/>
            <person name="Liu M."/>
            <person name="Nguyen H.D."/>
            <person name="Lane F.A."/>
            <person name="Morgan S.W."/>
            <person name="De Vos L."/>
            <person name="Wilken P.M."/>
            <person name="Duong T.A."/>
            <person name="Aylward J."/>
            <person name="Coetzee M.P."/>
            <person name="Dadej K."/>
            <person name="De Beer Z.W."/>
            <person name="Findlay W."/>
            <person name="Havenga M."/>
            <person name="Kolarik M."/>
            <person name="Menzies J.G."/>
            <person name="Naidoo K."/>
            <person name="Pochopski O."/>
            <person name="Shoukouhi P."/>
            <person name="Santana Q.C."/>
            <person name="Seifert K.A."/>
            <person name="Soal N."/>
            <person name="Steenkamp E.T."/>
            <person name="Tatham C.T."/>
            <person name="van der Nest M.A."/>
            <person name="Wingfield M.J."/>
        </authorList>
    </citation>
    <scope>NUCLEOTIDE SEQUENCE [LARGE SCALE GENOMIC DNA]</scope>
    <source>
        <strain evidence="3">CMW44962</strain>
    </source>
</reference>
<evidence type="ECO:0000256" key="2">
    <source>
        <dbReference type="SAM" id="SignalP"/>
    </source>
</evidence>
<comment type="caution">
    <text evidence="3">The sequence shown here is derived from an EMBL/GenBank/DDBJ whole genome shotgun (WGS) entry which is preliminary data.</text>
</comment>
<keyword evidence="4" id="KW-1185">Reference proteome</keyword>
<evidence type="ECO:0000313" key="3">
    <source>
        <dbReference type="EMBL" id="KAH9831038.1"/>
    </source>
</evidence>